<dbReference type="OrthoDB" id="10651043at2759"/>
<reference evidence="2 3" key="1">
    <citation type="submission" date="2018-03" db="EMBL/GenBank/DDBJ databases">
        <title>Genomes of Pezizomycetes fungi and the evolution of truffles.</title>
        <authorList>
            <person name="Murat C."/>
            <person name="Payen T."/>
            <person name="Noel B."/>
            <person name="Kuo A."/>
            <person name="Martin F.M."/>
        </authorList>
    </citation>
    <scope>NUCLEOTIDE SEQUENCE [LARGE SCALE GENOMIC DNA]</scope>
    <source>
        <strain evidence="2">091103-1</strain>
    </source>
</reference>
<dbReference type="AlphaFoldDB" id="A0A317T1K2"/>
<name>A0A317T1K2_9PEZI</name>
<comment type="caution">
    <text evidence="2">The sequence shown here is derived from an EMBL/GenBank/DDBJ whole genome shotgun (WGS) entry which is preliminary data.</text>
</comment>
<sequence>MTTREEIRSEESTSGQDEDFNQYDLTQTVIPNQRAPRHSIRTATEQGISEAQAEVWRQEGGEGGPEILEAGGGQEGEVECLGGLQPTDPKENAFLEECMALVTAVKSCNPFGILQAEGFIKDKKTPFLKTRMAELLHLYQHAEYVDEEKTEDDRKIQSFLTGSLDAISYMKEVAESDRSTRTAAKQKASDMKRAQGAALRQISLRYWVLESDMNQEEGGGRIATSFHRVND</sequence>
<evidence type="ECO:0000313" key="3">
    <source>
        <dbReference type="Proteomes" id="UP000246991"/>
    </source>
</evidence>
<proteinExistence type="predicted"/>
<evidence type="ECO:0000313" key="2">
    <source>
        <dbReference type="EMBL" id="PWW80494.1"/>
    </source>
</evidence>
<keyword evidence="3" id="KW-1185">Reference proteome</keyword>
<feature type="compositionally biased region" description="Basic and acidic residues" evidence="1">
    <location>
        <begin position="1"/>
        <end position="11"/>
    </location>
</feature>
<feature type="region of interest" description="Disordered" evidence="1">
    <location>
        <begin position="1"/>
        <end position="47"/>
    </location>
</feature>
<gene>
    <name evidence="2" type="ORF">C7212DRAFT_342187</name>
</gene>
<evidence type="ECO:0000256" key="1">
    <source>
        <dbReference type="SAM" id="MobiDB-lite"/>
    </source>
</evidence>
<protein>
    <submittedName>
        <fullName evidence="2">Uncharacterized protein</fullName>
    </submittedName>
</protein>
<dbReference type="EMBL" id="PYWC01000003">
    <property type="protein sequence ID" value="PWW80494.1"/>
    <property type="molecule type" value="Genomic_DNA"/>
</dbReference>
<dbReference type="Proteomes" id="UP000246991">
    <property type="component" value="Unassembled WGS sequence"/>
</dbReference>
<organism evidence="2 3">
    <name type="scientific">Tuber magnatum</name>
    <name type="common">white Piedmont truffle</name>
    <dbReference type="NCBI Taxonomy" id="42249"/>
    <lineage>
        <taxon>Eukaryota</taxon>
        <taxon>Fungi</taxon>
        <taxon>Dikarya</taxon>
        <taxon>Ascomycota</taxon>
        <taxon>Pezizomycotina</taxon>
        <taxon>Pezizomycetes</taxon>
        <taxon>Pezizales</taxon>
        <taxon>Tuberaceae</taxon>
        <taxon>Tuber</taxon>
    </lineage>
</organism>
<accession>A0A317T1K2</accession>